<feature type="compositionally biased region" description="Acidic residues" evidence="1">
    <location>
        <begin position="675"/>
        <end position="685"/>
    </location>
</feature>
<evidence type="ECO:0000259" key="2">
    <source>
        <dbReference type="PROSITE" id="PS51363"/>
    </source>
</evidence>
<dbReference type="Gene3D" id="3.40.50.300">
    <property type="entry name" value="P-loop containing nucleotide triphosphate hydrolases"/>
    <property type="match status" value="1"/>
</dbReference>
<dbReference type="InterPro" id="IPR027417">
    <property type="entry name" value="P-loop_NTPase"/>
</dbReference>
<gene>
    <name evidence="3" type="ordered locus">Bathy12g01250</name>
</gene>
<dbReference type="GO" id="GO:0005085">
    <property type="term" value="F:guanyl-nucleotide exchange factor activity"/>
    <property type="evidence" value="ECO:0007669"/>
    <property type="project" value="InterPro"/>
</dbReference>
<dbReference type="KEGG" id="bpg:Bathy12g01250"/>
<dbReference type="PROSITE" id="PS51363">
    <property type="entry name" value="W2"/>
    <property type="match status" value="1"/>
</dbReference>
<dbReference type="GO" id="GO:0005524">
    <property type="term" value="F:ATP binding"/>
    <property type="evidence" value="ECO:0007669"/>
    <property type="project" value="InterPro"/>
</dbReference>
<evidence type="ECO:0000256" key="1">
    <source>
        <dbReference type="SAM" id="MobiDB-lite"/>
    </source>
</evidence>
<dbReference type="eggNOG" id="ENOG502SHJS">
    <property type="taxonomic scope" value="Eukaryota"/>
</dbReference>
<accession>K8ELM4</accession>
<feature type="domain" description="W2" evidence="2">
    <location>
        <begin position="821"/>
        <end position="1011"/>
    </location>
</feature>
<dbReference type="SUPFAM" id="SSF52540">
    <property type="entry name" value="P-loop containing nucleoside triphosphate hydrolases"/>
    <property type="match status" value="2"/>
</dbReference>
<dbReference type="PANTHER" id="PTHR45887:SF1">
    <property type="entry name" value="TRANSLATION INITIATION FACTOR EIF-2B SUBUNIT EPSILON"/>
    <property type="match status" value="1"/>
</dbReference>
<dbReference type="Gene3D" id="1.25.40.180">
    <property type="match status" value="1"/>
</dbReference>
<dbReference type="OrthoDB" id="546611at2759"/>
<evidence type="ECO:0000313" key="4">
    <source>
        <dbReference type="Proteomes" id="UP000198341"/>
    </source>
</evidence>
<dbReference type="PANTHER" id="PTHR45887">
    <property type="entry name" value="TRANSLATION INITIATION FACTOR EIF-2B SUBUNIT EPSILON"/>
    <property type="match status" value="1"/>
</dbReference>
<dbReference type="SMART" id="SM00515">
    <property type="entry name" value="eIF5C"/>
    <property type="match status" value="1"/>
</dbReference>
<dbReference type="GO" id="GO:0003743">
    <property type="term" value="F:translation initiation factor activity"/>
    <property type="evidence" value="ECO:0007669"/>
    <property type="project" value="TreeGrafter"/>
</dbReference>
<dbReference type="InterPro" id="IPR051956">
    <property type="entry name" value="eIF2B_epsilon"/>
</dbReference>
<dbReference type="InterPro" id="IPR011545">
    <property type="entry name" value="DEAD/DEAH_box_helicase_dom"/>
</dbReference>
<dbReference type="AlphaFoldDB" id="K8ELM4"/>
<feature type="compositionally biased region" description="Basic and acidic residues" evidence="1">
    <location>
        <begin position="661"/>
        <end position="674"/>
    </location>
</feature>
<dbReference type="InterPro" id="IPR016024">
    <property type="entry name" value="ARM-type_fold"/>
</dbReference>
<dbReference type="RefSeq" id="XP_007509754.1">
    <property type="nucleotide sequence ID" value="XM_007509692.1"/>
</dbReference>
<name>K8ELM4_9CHLO</name>
<feature type="compositionally biased region" description="Acidic residues" evidence="1">
    <location>
        <begin position="11"/>
        <end position="21"/>
    </location>
</feature>
<evidence type="ECO:0000313" key="3">
    <source>
        <dbReference type="EMBL" id="CCO18869.1"/>
    </source>
</evidence>
<dbReference type="EMBL" id="FO082267">
    <property type="protein sequence ID" value="CCO18869.1"/>
    <property type="molecule type" value="Genomic_DNA"/>
</dbReference>
<dbReference type="Pfam" id="PF00270">
    <property type="entry name" value="DEAD"/>
    <property type="match status" value="1"/>
</dbReference>
<dbReference type="GO" id="GO:0005851">
    <property type="term" value="C:eukaryotic translation initiation factor 2B complex"/>
    <property type="evidence" value="ECO:0007669"/>
    <property type="project" value="TreeGrafter"/>
</dbReference>
<organism evidence="3 4">
    <name type="scientific">Bathycoccus prasinos</name>
    <dbReference type="NCBI Taxonomy" id="41875"/>
    <lineage>
        <taxon>Eukaryota</taxon>
        <taxon>Viridiplantae</taxon>
        <taxon>Chlorophyta</taxon>
        <taxon>Mamiellophyceae</taxon>
        <taxon>Mamiellales</taxon>
        <taxon>Bathycoccaceae</taxon>
        <taxon>Bathycoccus</taxon>
    </lineage>
</organism>
<dbReference type="InterPro" id="IPR003307">
    <property type="entry name" value="W2_domain"/>
</dbReference>
<dbReference type="GO" id="GO:0003676">
    <property type="term" value="F:nucleic acid binding"/>
    <property type="evidence" value="ECO:0007669"/>
    <property type="project" value="InterPro"/>
</dbReference>
<feature type="region of interest" description="Disordered" evidence="1">
    <location>
        <begin position="661"/>
        <end position="685"/>
    </location>
</feature>
<dbReference type="GO" id="GO:0031369">
    <property type="term" value="F:translation initiation factor binding"/>
    <property type="evidence" value="ECO:0007669"/>
    <property type="project" value="InterPro"/>
</dbReference>
<keyword evidence="4" id="KW-1185">Reference proteome</keyword>
<dbReference type="STRING" id="41875.K8ELM4"/>
<dbReference type="Proteomes" id="UP000198341">
    <property type="component" value="Chromosome 12"/>
</dbReference>
<protein>
    <recommendedName>
        <fullName evidence="2">W2 domain-containing protein</fullName>
    </recommendedName>
</protein>
<feature type="region of interest" description="Disordered" evidence="1">
    <location>
        <begin position="1"/>
        <end position="30"/>
    </location>
</feature>
<dbReference type="CDD" id="cd11558">
    <property type="entry name" value="W2_eIF2B_epsilon"/>
    <property type="match status" value="1"/>
</dbReference>
<reference evidence="3 4" key="1">
    <citation type="submission" date="2011-10" db="EMBL/GenBank/DDBJ databases">
        <authorList>
            <person name="Genoscope - CEA"/>
        </authorList>
    </citation>
    <scope>NUCLEOTIDE SEQUENCE [LARGE SCALE GENOMIC DNA]</scope>
    <source>
        <strain evidence="3 4">RCC 1105</strain>
    </source>
</reference>
<proteinExistence type="predicted"/>
<dbReference type="Pfam" id="PF02020">
    <property type="entry name" value="W2"/>
    <property type="match status" value="1"/>
</dbReference>
<dbReference type="InterPro" id="IPR044123">
    <property type="entry name" value="W2_eIF2B_epsilon"/>
</dbReference>
<sequence>MSENDGGNNPEDSDSGDEYSDSDLHAGGVSDTENDQAVIAQAMSAEATLSVDVGSSLTHHDWADIDNSDLVAKVRGSAGFRIMREIQPWDGAASSSAAATLLDNKVFEYFYVQRKDSDMFKKLVKECFPKEYEQASSDKEEKKRLQSMWAQQIMDELKGMREYAKHTIRWLTAINNAQAGDLLFLKREALMNGEHSIQWKAAAIVWESVSNRIKDQTFAAMHAWTNKTGAQSGGVPRMYKHQHELLEVLDKHYTVTEQAVESGGKMPLPLHVILSTPTGSGKTFTAVLTYLRLIKQKHKDVILLYSVPTKQVLKRVGQECEAHAVPYWTAARDNTGDGTMTQVRRPYSIRDKARNKKAVRAARAIGEKVSAGSGTVEQQLEYAADIGFKLKDHGAGKPDIIIADLNTTARILEAAKKQPESSFYNQSKILLYFDEPNMGIHLDPKVLGVVSNIQANMPHAAVLASATLGTWDTLEDWWKGPTEARRDTIEMAPYELPMSKLAVFNQATNEISTISPFGMFKNYGEFQRAMNDIRVPTLLLRHMSAKQGNELLGIDGPEAAWEKVYGDVKSLRLAIEPKMKTIPQPDFEKYKVRWATGEGAPKKVAGIRDALSKEGVTMVGCINPRKTALELAGFENKEDWQAAVHKLNSKLKEAERMLKENAKAEKRAAKKKGDADDENPADAGDDVQVGLVTLRPMLKISLAEALESDIDTLVMLSRGVAYASGKGTETMVKRLYNQALLTVPDSLKGRSPPLNVLVVDYSSIYGTDCPAVDTLLLQEELGRLLAWEDLQQFIGRLRRDGLCIFFSLGTLRKAVLGSHVEAEEIQKTINFQKAVEETTLKLVESKKYDSASVKGALEPLAEQFGRRTGEAGAFAVIALACLSLKPQDMPDSDKELSAQMVKNVEKFSEALEKIIGKKQDQISLVSILESLACSQAPFEGRTGGARVLGCAASFLKGIYDADLLSEDGIFAWANQRAKDIKNDPDADQRFFMKVKPFVQWLQEASEDEESDEE</sequence>
<dbReference type="SUPFAM" id="SSF48371">
    <property type="entry name" value="ARM repeat"/>
    <property type="match status" value="1"/>
</dbReference>
<dbReference type="GeneID" id="19012682"/>